<evidence type="ECO:0000313" key="3">
    <source>
        <dbReference type="Proteomes" id="UP000674938"/>
    </source>
</evidence>
<dbReference type="RefSeq" id="WP_209532740.1">
    <property type="nucleotide sequence ID" value="NZ_JAEEGA010000026.1"/>
</dbReference>
<feature type="transmembrane region" description="Helical" evidence="1">
    <location>
        <begin position="21"/>
        <end position="39"/>
    </location>
</feature>
<dbReference type="EMBL" id="JAEEGA010000026">
    <property type="protein sequence ID" value="MBP1044346.1"/>
    <property type="molecule type" value="Genomic_DNA"/>
</dbReference>
<feature type="transmembrane region" description="Helical" evidence="1">
    <location>
        <begin position="138"/>
        <end position="155"/>
    </location>
</feature>
<keyword evidence="1" id="KW-0472">Membrane</keyword>
<feature type="transmembrane region" description="Helical" evidence="1">
    <location>
        <begin position="99"/>
        <end position="118"/>
    </location>
</feature>
<comment type="caution">
    <text evidence="2">The sequence shown here is derived from an EMBL/GenBank/DDBJ whole genome shotgun (WGS) entry which is preliminary data.</text>
</comment>
<gene>
    <name evidence="2" type="ORF">I6N95_25380</name>
</gene>
<dbReference type="Proteomes" id="UP000674938">
    <property type="component" value="Unassembled WGS sequence"/>
</dbReference>
<name>A0A940PIS7_9ENTE</name>
<accession>A0A940PIS7</accession>
<evidence type="ECO:0000313" key="2">
    <source>
        <dbReference type="EMBL" id="MBP1044346.1"/>
    </source>
</evidence>
<feature type="transmembrane region" description="Helical" evidence="1">
    <location>
        <begin position="175"/>
        <end position="193"/>
    </location>
</feature>
<keyword evidence="1" id="KW-0812">Transmembrane</keyword>
<dbReference type="AlphaFoldDB" id="A0A940PIS7"/>
<feature type="transmembrane region" description="Helical" evidence="1">
    <location>
        <begin position="59"/>
        <end position="79"/>
    </location>
</feature>
<evidence type="ECO:0000256" key="1">
    <source>
        <dbReference type="SAM" id="Phobius"/>
    </source>
</evidence>
<keyword evidence="3" id="KW-1185">Reference proteome</keyword>
<protein>
    <submittedName>
        <fullName evidence="2">Uncharacterized protein</fullName>
    </submittedName>
</protein>
<reference evidence="2" key="1">
    <citation type="submission" date="2020-12" db="EMBL/GenBank/DDBJ databases">
        <title>Vagococcus allomyrinae sp. nov. and Enterococcus lavae sp. nov., isolated from the larvae of Allomyrina dichotoma.</title>
        <authorList>
            <person name="Lee S.D."/>
        </authorList>
    </citation>
    <scope>NUCLEOTIDE SEQUENCE</scope>
    <source>
        <strain evidence="2">BWB3-3</strain>
    </source>
</reference>
<sequence>MNVKGNVRRCKQKKRGRVCAYIDNITFAIINFYSNYFVYSPFVDVYTNNRNRISFGKDAGIVFLQVGWIMTVIIIFSIYRGGFFDDGPQKVQLKKTSFWLFLISVIMLILSILISPFIESIVLESINGNSKLIFMNRLYTQYLLFCAYSLIRWVCHFDYYEYYYYERGRKYNLSFYYYSPLVVAGVAFLAFSIKKRW</sequence>
<organism evidence="2 3">
    <name type="scientific">Vagococcus allomyrinae</name>
    <dbReference type="NCBI Taxonomy" id="2794353"/>
    <lineage>
        <taxon>Bacteria</taxon>
        <taxon>Bacillati</taxon>
        <taxon>Bacillota</taxon>
        <taxon>Bacilli</taxon>
        <taxon>Lactobacillales</taxon>
        <taxon>Enterococcaceae</taxon>
        <taxon>Vagococcus</taxon>
    </lineage>
</organism>
<proteinExistence type="predicted"/>
<keyword evidence="1" id="KW-1133">Transmembrane helix</keyword>